<dbReference type="InterPro" id="IPR009057">
    <property type="entry name" value="Homeodomain-like_sf"/>
</dbReference>
<sequence length="327" mass="34900">MSLVEFAFTPAGPPSGTAPHLIGIVLFDQFSLLQAAEVADVFEKANRLDTGAAAPRYKTVFLSVGGEQVVSSLRVAVLTQKLPEHTAGTRGFRALFVAGGEGASGAARERLIAWLRDASEAVETVCAIGAGSALLDAAKARVAMTRRAARIPAAPAALSAPSAPSTPSTPSAVQAVQAALEAVRRDLGADAARDVATQLSWSSLPKPVSIALDTHEPVAQKIRDSAQWIARNCDRRISITTAAQHAGMSERSYLRHFRAEMGIKPSEHLRRTRVELASTLLAQSDLPIDKIARRCGLTSGECLARLFRQVVHLSPTEYRSRARRARV</sequence>
<keyword evidence="3" id="KW-0804">Transcription</keyword>
<dbReference type="SUPFAM" id="SSF52317">
    <property type="entry name" value="Class I glutamine amidotransferase-like"/>
    <property type="match status" value="1"/>
</dbReference>
<dbReference type="PROSITE" id="PS01124">
    <property type="entry name" value="HTH_ARAC_FAMILY_2"/>
    <property type="match status" value="1"/>
</dbReference>
<gene>
    <name evidence="5" type="primary">rhaR_8</name>
    <name evidence="5" type="ORF">LMG29739_03333</name>
</gene>
<evidence type="ECO:0000313" key="6">
    <source>
        <dbReference type="Proteomes" id="UP000494329"/>
    </source>
</evidence>
<dbReference type="Gene3D" id="3.40.50.880">
    <property type="match status" value="1"/>
</dbReference>
<reference evidence="5 6" key="1">
    <citation type="submission" date="2020-04" db="EMBL/GenBank/DDBJ databases">
        <authorList>
            <person name="De Canck E."/>
        </authorList>
    </citation>
    <scope>NUCLEOTIDE SEQUENCE [LARGE SCALE GENOMIC DNA]</scope>
    <source>
        <strain evidence="5 6">LMG 29739</strain>
    </source>
</reference>
<dbReference type="RefSeq" id="WP_175112031.1">
    <property type="nucleotide sequence ID" value="NZ_CADIKF010000025.1"/>
</dbReference>
<keyword evidence="2" id="KW-0238">DNA-binding</keyword>
<dbReference type="GO" id="GO:0043565">
    <property type="term" value="F:sequence-specific DNA binding"/>
    <property type="evidence" value="ECO:0007669"/>
    <property type="project" value="InterPro"/>
</dbReference>
<dbReference type="Gene3D" id="1.10.10.60">
    <property type="entry name" value="Homeodomain-like"/>
    <property type="match status" value="1"/>
</dbReference>
<dbReference type="AlphaFoldDB" id="A0A6J5E4A1"/>
<dbReference type="PANTHER" id="PTHR43280">
    <property type="entry name" value="ARAC-FAMILY TRANSCRIPTIONAL REGULATOR"/>
    <property type="match status" value="1"/>
</dbReference>
<feature type="domain" description="HTH araC/xylS-type" evidence="4">
    <location>
        <begin position="223"/>
        <end position="321"/>
    </location>
</feature>
<dbReference type="PANTHER" id="PTHR43280:SF2">
    <property type="entry name" value="HTH-TYPE TRANSCRIPTIONAL REGULATOR EXSA"/>
    <property type="match status" value="1"/>
</dbReference>
<protein>
    <submittedName>
        <fullName evidence="5">HTH-type transcriptional activator RhaR</fullName>
    </submittedName>
</protein>
<keyword evidence="6" id="KW-1185">Reference proteome</keyword>
<proteinExistence type="predicted"/>
<evidence type="ECO:0000256" key="3">
    <source>
        <dbReference type="ARBA" id="ARBA00023163"/>
    </source>
</evidence>
<dbReference type="InterPro" id="IPR018060">
    <property type="entry name" value="HTH_AraC"/>
</dbReference>
<evidence type="ECO:0000313" key="5">
    <source>
        <dbReference type="EMBL" id="CAB3760231.1"/>
    </source>
</evidence>
<organism evidence="5 6">
    <name type="scientific">Paraburkholderia solisilvae</name>
    <dbReference type="NCBI Taxonomy" id="624376"/>
    <lineage>
        <taxon>Bacteria</taxon>
        <taxon>Pseudomonadati</taxon>
        <taxon>Pseudomonadota</taxon>
        <taxon>Betaproteobacteria</taxon>
        <taxon>Burkholderiales</taxon>
        <taxon>Burkholderiaceae</taxon>
        <taxon>Paraburkholderia</taxon>
    </lineage>
</organism>
<name>A0A6J5E4A1_9BURK</name>
<dbReference type="InterPro" id="IPR029062">
    <property type="entry name" value="Class_I_gatase-like"/>
</dbReference>
<dbReference type="EMBL" id="CADIKF010000025">
    <property type="protein sequence ID" value="CAB3760231.1"/>
    <property type="molecule type" value="Genomic_DNA"/>
</dbReference>
<evidence type="ECO:0000256" key="1">
    <source>
        <dbReference type="ARBA" id="ARBA00023015"/>
    </source>
</evidence>
<accession>A0A6J5E4A1</accession>
<dbReference type="Pfam" id="PF12833">
    <property type="entry name" value="HTH_18"/>
    <property type="match status" value="1"/>
</dbReference>
<dbReference type="Proteomes" id="UP000494329">
    <property type="component" value="Unassembled WGS sequence"/>
</dbReference>
<dbReference type="SUPFAM" id="SSF46689">
    <property type="entry name" value="Homeodomain-like"/>
    <property type="match status" value="2"/>
</dbReference>
<dbReference type="GO" id="GO:0003700">
    <property type="term" value="F:DNA-binding transcription factor activity"/>
    <property type="evidence" value="ECO:0007669"/>
    <property type="project" value="InterPro"/>
</dbReference>
<dbReference type="SMART" id="SM00342">
    <property type="entry name" value="HTH_ARAC"/>
    <property type="match status" value="1"/>
</dbReference>
<evidence type="ECO:0000259" key="4">
    <source>
        <dbReference type="PROSITE" id="PS01124"/>
    </source>
</evidence>
<evidence type="ECO:0000256" key="2">
    <source>
        <dbReference type="ARBA" id="ARBA00023125"/>
    </source>
</evidence>
<keyword evidence="1" id="KW-0805">Transcription regulation</keyword>